<dbReference type="PANTHER" id="PTHR15020:SF50">
    <property type="entry name" value="UPF0659 PROTEIN YMR090W"/>
    <property type="match status" value="1"/>
</dbReference>
<dbReference type="Pfam" id="PF13460">
    <property type="entry name" value="NAD_binding_10"/>
    <property type="match status" value="1"/>
</dbReference>
<reference evidence="2 3" key="1">
    <citation type="journal article" date="2019" name="Int. J. Syst. Evol. Microbiol.">
        <title>The Global Catalogue of Microorganisms (GCM) 10K type strain sequencing project: providing services to taxonomists for standard genome sequencing and annotation.</title>
        <authorList>
            <consortium name="The Broad Institute Genomics Platform"/>
            <consortium name="The Broad Institute Genome Sequencing Center for Infectious Disease"/>
            <person name="Wu L."/>
            <person name="Ma J."/>
        </authorList>
    </citation>
    <scope>NUCLEOTIDE SEQUENCE [LARGE SCALE GENOMIC DNA]</scope>
    <source>
        <strain evidence="2 3">JCM 16330</strain>
    </source>
</reference>
<dbReference type="Proteomes" id="UP001500837">
    <property type="component" value="Unassembled WGS sequence"/>
</dbReference>
<dbReference type="InterPro" id="IPR016040">
    <property type="entry name" value="NAD(P)-bd_dom"/>
</dbReference>
<protein>
    <submittedName>
        <fullName evidence="2">SDR family oxidoreductase</fullName>
    </submittedName>
</protein>
<comment type="caution">
    <text evidence="2">The sequence shown here is derived from an EMBL/GenBank/DDBJ whole genome shotgun (WGS) entry which is preliminary data.</text>
</comment>
<proteinExistence type="predicted"/>
<accession>A0AAV3SBN7</accession>
<evidence type="ECO:0000313" key="3">
    <source>
        <dbReference type="Proteomes" id="UP001500837"/>
    </source>
</evidence>
<dbReference type="InterPro" id="IPR036291">
    <property type="entry name" value="NAD(P)-bd_dom_sf"/>
</dbReference>
<organism evidence="2 3">
    <name type="scientific">Halarchaeum salinum</name>
    <dbReference type="NCBI Taxonomy" id="489912"/>
    <lineage>
        <taxon>Archaea</taxon>
        <taxon>Methanobacteriati</taxon>
        <taxon>Methanobacteriota</taxon>
        <taxon>Stenosarchaea group</taxon>
        <taxon>Halobacteria</taxon>
        <taxon>Halobacteriales</taxon>
        <taxon>Halobacteriaceae</taxon>
    </lineage>
</organism>
<evidence type="ECO:0000259" key="1">
    <source>
        <dbReference type="Pfam" id="PF13460"/>
    </source>
</evidence>
<feature type="domain" description="NAD(P)-binding" evidence="1">
    <location>
        <begin position="21"/>
        <end position="201"/>
    </location>
</feature>
<keyword evidence="3" id="KW-1185">Reference proteome</keyword>
<dbReference type="SUPFAM" id="SSF51735">
    <property type="entry name" value="NAD(P)-binding Rossmann-fold domains"/>
    <property type="match status" value="1"/>
</dbReference>
<evidence type="ECO:0000313" key="2">
    <source>
        <dbReference type="EMBL" id="GAA0310403.1"/>
    </source>
</evidence>
<dbReference type="PANTHER" id="PTHR15020">
    <property type="entry name" value="FLAVIN REDUCTASE-RELATED"/>
    <property type="match status" value="1"/>
</dbReference>
<dbReference type="AlphaFoldDB" id="A0AAV3SBN7"/>
<dbReference type="Gene3D" id="3.40.50.720">
    <property type="entry name" value="NAD(P)-binding Rossmann-like Domain"/>
    <property type="match status" value="1"/>
</dbReference>
<dbReference type="CDD" id="cd05243">
    <property type="entry name" value="SDR_a5"/>
    <property type="match status" value="1"/>
</dbReference>
<dbReference type="EMBL" id="BAAABL010000081">
    <property type="protein sequence ID" value="GAA0310403.1"/>
    <property type="molecule type" value="Genomic_DNA"/>
</dbReference>
<sequence length="230" mass="24244">MGAAFFRPPAADATMDVLVAGAHGAVGQHATRLLAEHDDHTVYGMVRKAAYDDDIVALGATPVRGDVTDRASLDDALDETEADALLFAAGSSGADVWGVDRDGANNCVDACEGVDVERFVMLSAMNADAPEESPEELREYLRAKAEADAYLRESDLTYTITRPGALTDEDGTGRIRTGADLDRTDATIPRADVAATLVAALPLSSTYGLTFELLSGETPIEVALRSPLAE</sequence>
<name>A0AAV3SBN7_9EURY</name>
<gene>
    <name evidence="2" type="ORF">GCM10009066_24650</name>
</gene>